<dbReference type="Gene3D" id="1.10.10.10">
    <property type="entry name" value="Winged helix-like DNA-binding domain superfamily/Winged helix DNA-binding domain"/>
    <property type="match status" value="1"/>
</dbReference>
<dbReference type="GO" id="GO:0003700">
    <property type="term" value="F:DNA-binding transcription factor activity"/>
    <property type="evidence" value="ECO:0007669"/>
    <property type="project" value="InterPro"/>
</dbReference>
<dbReference type="Pfam" id="PF03466">
    <property type="entry name" value="LysR_substrate"/>
    <property type="match status" value="1"/>
</dbReference>
<keyword evidence="7" id="KW-1185">Reference proteome</keyword>
<keyword evidence="3" id="KW-0238">DNA-binding</keyword>
<dbReference type="Gene3D" id="3.40.190.290">
    <property type="match status" value="1"/>
</dbReference>
<proteinExistence type="inferred from homology"/>
<dbReference type="AlphaFoldDB" id="A0A227KB12"/>
<evidence type="ECO:0000256" key="1">
    <source>
        <dbReference type="ARBA" id="ARBA00009437"/>
    </source>
</evidence>
<gene>
    <name evidence="6" type="ORF">ADH67_11830</name>
</gene>
<comment type="similarity">
    <text evidence="1">Belongs to the LysR transcriptional regulatory family.</text>
</comment>
<dbReference type="InterPro" id="IPR036388">
    <property type="entry name" value="WH-like_DNA-bd_sf"/>
</dbReference>
<dbReference type="GO" id="GO:0006351">
    <property type="term" value="P:DNA-templated transcription"/>
    <property type="evidence" value="ECO:0007669"/>
    <property type="project" value="TreeGrafter"/>
</dbReference>
<dbReference type="InterPro" id="IPR005119">
    <property type="entry name" value="LysR_subst-bd"/>
</dbReference>
<evidence type="ECO:0000259" key="5">
    <source>
        <dbReference type="PROSITE" id="PS50931"/>
    </source>
</evidence>
<protein>
    <submittedName>
        <fullName evidence="6">LysR family transcriptional regulator</fullName>
    </submittedName>
</protein>
<dbReference type="GO" id="GO:0043565">
    <property type="term" value="F:sequence-specific DNA binding"/>
    <property type="evidence" value="ECO:0007669"/>
    <property type="project" value="TreeGrafter"/>
</dbReference>
<accession>A0A227KB12</accession>
<dbReference type="EMBL" id="NHMP01000010">
    <property type="protein sequence ID" value="OXE44564.1"/>
    <property type="molecule type" value="Genomic_DNA"/>
</dbReference>
<dbReference type="PANTHER" id="PTHR30537:SF5">
    <property type="entry name" value="HTH-TYPE TRANSCRIPTIONAL ACTIVATOR TTDR-RELATED"/>
    <property type="match status" value="1"/>
</dbReference>
<keyword evidence="2" id="KW-0805">Transcription regulation</keyword>
<dbReference type="Proteomes" id="UP000214610">
    <property type="component" value="Unassembled WGS sequence"/>
</dbReference>
<dbReference type="Pfam" id="PF00126">
    <property type="entry name" value="HTH_1"/>
    <property type="match status" value="1"/>
</dbReference>
<evidence type="ECO:0000313" key="6">
    <source>
        <dbReference type="EMBL" id="OXE44564.1"/>
    </source>
</evidence>
<dbReference type="InterPro" id="IPR058163">
    <property type="entry name" value="LysR-type_TF_proteobact-type"/>
</dbReference>
<evidence type="ECO:0000256" key="3">
    <source>
        <dbReference type="ARBA" id="ARBA00023125"/>
    </source>
</evidence>
<evidence type="ECO:0000256" key="4">
    <source>
        <dbReference type="ARBA" id="ARBA00023163"/>
    </source>
</evidence>
<dbReference type="PANTHER" id="PTHR30537">
    <property type="entry name" value="HTH-TYPE TRANSCRIPTIONAL REGULATOR"/>
    <property type="match status" value="1"/>
</dbReference>
<reference evidence="7" key="1">
    <citation type="submission" date="2017-05" db="EMBL/GenBank/DDBJ databases">
        <title>Improved OligoMM genomes.</title>
        <authorList>
            <person name="Garzetti D."/>
        </authorList>
    </citation>
    <scope>NUCLEOTIDE SEQUENCE [LARGE SCALE GENOMIC DNA]</scope>
    <source>
        <strain evidence="7">YL45</strain>
    </source>
</reference>
<dbReference type="InterPro" id="IPR036390">
    <property type="entry name" value="WH_DNA-bd_sf"/>
</dbReference>
<sequence>MSRTGKLFNLESWKAFYHAAMEGSMNKASVELGSDVSTISRRIEALENALGYSLLIRKSKCCVLTAEGQIALKAIAPLLLQFSTTIQGLTEKQNSIQGKITFGVTAGLAPMVVSWTSQFQELYPEVTIELHSTPSDPSERITTSDDLAILVSDTESVCYGAKELGRVPTYICASPKYLKKFGTPKKIEDLSMHRIVINSAWMCPSLIYDPNTLEAQAHPTGLRFRVDEMEALRDAAIGEVGIVLGLPKYLFDPEEKRGNLVRLYAPKETMSLRFWMVTPYRSSMPLRVELLAEFIRAQWKKGIGEFVPIGQCCQLSSRS</sequence>
<feature type="domain" description="HTH lysR-type" evidence="5">
    <location>
        <begin position="8"/>
        <end position="65"/>
    </location>
</feature>
<dbReference type="InterPro" id="IPR000847">
    <property type="entry name" value="LysR_HTH_N"/>
</dbReference>
<evidence type="ECO:0000256" key="2">
    <source>
        <dbReference type="ARBA" id="ARBA00023015"/>
    </source>
</evidence>
<dbReference type="PROSITE" id="PS50931">
    <property type="entry name" value="HTH_LYSR"/>
    <property type="match status" value="1"/>
</dbReference>
<organism evidence="6 7">
    <name type="scientific">Turicimonas muris</name>
    <dbReference type="NCBI Taxonomy" id="1796652"/>
    <lineage>
        <taxon>Bacteria</taxon>
        <taxon>Pseudomonadati</taxon>
        <taxon>Pseudomonadota</taxon>
        <taxon>Betaproteobacteria</taxon>
        <taxon>Burkholderiales</taxon>
        <taxon>Sutterellaceae</taxon>
        <taxon>Turicimonas</taxon>
    </lineage>
</organism>
<comment type="caution">
    <text evidence="6">The sequence shown here is derived from an EMBL/GenBank/DDBJ whole genome shotgun (WGS) entry which is preliminary data.</text>
</comment>
<dbReference type="SUPFAM" id="SSF46785">
    <property type="entry name" value="Winged helix' DNA-binding domain"/>
    <property type="match status" value="1"/>
</dbReference>
<evidence type="ECO:0000313" key="7">
    <source>
        <dbReference type="Proteomes" id="UP000214610"/>
    </source>
</evidence>
<dbReference type="RefSeq" id="WP_066592307.1">
    <property type="nucleotide sequence ID" value="NZ_CAMTQL010000019.1"/>
</dbReference>
<dbReference type="SUPFAM" id="SSF53850">
    <property type="entry name" value="Periplasmic binding protein-like II"/>
    <property type="match status" value="1"/>
</dbReference>
<keyword evidence="4" id="KW-0804">Transcription</keyword>
<name>A0A227KB12_9BURK</name>